<sequence>MQNKSNILERRSIRRFLDKEIEQEKLDAILEAGRWAPSWGNLQCCELVVVQDAELKKSLSELLSPKNPGTPATAGAPIVVAVCGRPDKSGYYKGKQVTRYEHWFLYDLGLVSQNISLMAHELGLGSVIIGSFDHEKAEKLLRVPDGCELVSLIPVGYPDMAPKPPKRKTLEEFVHYNTFSDE</sequence>
<keyword evidence="2" id="KW-0560">Oxidoreductase</keyword>
<evidence type="ECO:0000313" key="4">
    <source>
        <dbReference type="EMBL" id="BCL60532.1"/>
    </source>
</evidence>
<dbReference type="Proteomes" id="UP000826725">
    <property type="component" value="Chromosome"/>
</dbReference>
<organism evidence="4 5">
    <name type="scientific">Desulfomarina profundi</name>
    <dbReference type="NCBI Taxonomy" id="2772557"/>
    <lineage>
        <taxon>Bacteria</taxon>
        <taxon>Pseudomonadati</taxon>
        <taxon>Thermodesulfobacteriota</taxon>
        <taxon>Desulfobulbia</taxon>
        <taxon>Desulfobulbales</taxon>
        <taxon>Desulfobulbaceae</taxon>
        <taxon>Desulfomarina</taxon>
    </lineage>
</organism>
<comment type="similarity">
    <text evidence="1">Belongs to the nitroreductase family.</text>
</comment>
<evidence type="ECO:0000313" key="5">
    <source>
        <dbReference type="Proteomes" id="UP000826725"/>
    </source>
</evidence>
<dbReference type="PANTHER" id="PTHR43673:SF10">
    <property type="entry name" value="NADH DEHYDROGENASE_NAD(P)H NITROREDUCTASE XCC3605-RELATED"/>
    <property type="match status" value="1"/>
</dbReference>
<reference evidence="4" key="1">
    <citation type="submission" date="2020-09" db="EMBL/GenBank/DDBJ databases">
        <title>Desulfogranum mesoprofundum gen. nov., sp. nov., a novel mesophilic, sulfate-reducing chemolithoautotroph isolated from a deep-sea hydrothermal vent chimney in the Suiyo Seamount.</title>
        <authorList>
            <person name="Hashimoto Y."/>
            <person name="Nakagawa S."/>
        </authorList>
    </citation>
    <scope>NUCLEOTIDE SEQUENCE</scope>
    <source>
        <strain evidence="4">KT2</strain>
    </source>
</reference>
<proteinExistence type="inferred from homology"/>
<name>A0A8D5JLG0_9BACT</name>
<dbReference type="PANTHER" id="PTHR43673">
    <property type="entry name" value="NAD(P)H NITROREDUCTASE YDGI-RELATED"/>
    <property type="match status" value="1"/>
</dbReference>
<dbReference type="GO" id="GO:0016491">
    <property type="term" value="F:oxidoreductase activity"/>
    <property type="evidence" value="ECO:0007669"/>
    <property type="project" value="UniProtKB-KW"/>
</dbReference>
<dbReference type="RefSeq" id="WP_228856653.1">
    <property type="nucleotide sequence ID" value="NZ_AP024086.1"/>
</dbReference>
<evidence type="ECO:0000259" key="3">
    <source>
        <dbReference type="Pfam" id="PF00881"/>
    </source>
</evidence>
<evidence type="ECO:0000256" key="1">
    <source>
        <dbReference type="ARBA" id="ARBA00007118"/>
    </source>
</evidence>
<dbReference type="EMBL" id="AP024086">
    <property type="protein sequence ID" value="BCL60532.1"/>
    <property type="molecule type" value="Genomic_DNA"/>
</dbReference>
<dbReference type="KEGG" id="dbk:DGMP_12250"/>
<protein>
    <submittedName>
        <fullName evidence="4">Nitroreductase</fullName>
    </submittedName>
</protein>
<dbReference type="AlphaFoldDB" id="A0A8D5JLG0"/>
<dbReference type="InterPro" id="IPR029479">
    <property type="entry name" value="Nitroreductase"/>
</dbReference>
<feature type="domain" description="Nitroreductase" evidence="3">
    <location>
        <begin position="7"/>
        <end position="157"/>
    </location>
</feature>
<evidence type="ECO:0000256" key="2">
    <source>
        <dbReference type="ARBA" id="ARBA00023002"/>
    </source>
</evidence>
<gene>
    <name evidence="4" type="ORF">DGMP_12250</name>
</gene>
<dbReference type="Pfam" id="PF00881">
    <property type="entry name" value="Nitroreductase"/>
    <property type="match status" value="1"/>
</dbReference>
<accession>A0A8D5JLG0</accession>
<keyword evidence="5" id="KW-1185">Reference proteome</keyword>